<evidence type="ECO:0000313" key="2">
    <source>
        <dbReference type="EMBL" id="RAP03194.1"/>
    </source>
</evidence>
<organism evidence="2 3">
    <name type="scientific">Methanosphaera stadtmanae</name>
    <dbReference type="NCBI Taxonomy" id="2317"/>
    <lineage>
        <taxon>Archaea</taxon>
        <taxon>Methanobacteriati</taxon>
        <taxon>Methanobacteriota</taxon>
        <taxon>Methanomada group</taxon>
        <taxon>Methanobacteria</taxon>
        <taxon>Methanobacteriales</taxon>
        <taxon>Methanobacteriaceae</taxon>
        <taxon>Methanosphaera</taxon>
    </lineage>
</organism>
<dbReference type="SMART" id="SM00670">
    <property type="entry name" value="PINc"/>
    <property type="match status" value="1"/>
</dbReference>
<reference evidence="2 3" key="1">
    <citation type="submission" date="2017-05" db="EMBL/GenBank/DDBJ databases">
        <title>Host range expansion of the Methanosphaera genus to humans and monogastric animals involves recent and extensive reduction in genome content.</title>
        <authorList>
            <person name="Hoedt E.C."/>
            <person name="Volmer J.G."/>
            <person name="Parks D.H."/>
            <person name="Rosewarne C.P."/>
            <person name="Denman S.E."/>
            <person name="Mcsweeney C.S."/>
            <person name="O Cuiv P."/>
            <person name="Hugenholtz P."/>
            <person name="Tyson G.W."/>
            <person name="Morrison M."/>
        </authorList>
    </citation>
    <scope>NUCLEOTIDE SEQUENCE [LARGE SCALE GENOMIC DNA]</scope>
    <source>
        <strain evidence="2 3">PA5</strain>
    </source>
</reference>
<comment type="caution">
    <text evidence="2">The sequence shown here is derived from an EMBL/GenBank/DDBJ whole genome shotgun (WGS) entry which is preliminary data.</text>
</comment>
<dbReference type="Gene3D" id="3.40.50.1010">
    <property type="entry name" value="5'-nuclease"/>
    <property type="match status" value="1"/>
</dbReference>
<evidence type="ECO:0000259" key="1">
    <source>
        <dbReference type="SMART" id="SM00670"/>
    </source>
</evidence>
<dbReference type="EMBL" id="NGJK01000034">
    <property type="protein sequence ID" value="RAP03194.1"/>
    <property type="molecule type" value="Genomic_DNA"/>
</dbReference>
<dbReference type="CDD" id="cd09854">
    <property type="entry name" value="PIN_VapC-like"/>
    <property type="match status" value="1"/>
</dbReference>
<dbReference type="AlphaFoldDB" id="A0A328Q2B9"/>
<name>A0A328Q2B9_9EURY</name>
<proteinExistence type="predicted"/>
<dbReference type="SUPFAM" id="SSF88723">
    <property type="entry name" value="PIN domain-like"/>
    <property type="match status" value="1"/>
</dbReference>
<dbReference type="GO" id="GO:0016075">
    <property type="term" value="P:rRNA catabolic process"/>
    <property type="evidence" value="ECO:0007669"/>
    <property type="project" value="TreeGrafter"/>
</dbReference>
<dbReference type="InterPro" id="IPR002716">
    <property type="entry name" value="PIN_dom"/>
</dbReference>
<dbReference type="PANTHER" id="PTHR42188:SF1">
    <property type="entry name" value="23S RRNA-SPECIFIC ENDONUCLEASE VAPC20"/>
    <property type="match status" value="1"/>
</dbReference>
<accession>A0A328Q2B9</accession>
<dbReference type="Pfam" id="PF01850">
    <property type="entry name" value="PIN"/>
    <property type="match status" value="1"/>
</dbReference>
<dbReference type="RefSeq" id="WP_112149484.1">
    <property type="nucleotide sequence ID" value="NZ_CATZNA010000081.1"/>
</dbReference>
<dbReference type="GO" id="GO:0004521">
    <property type="term" value="F:RNA endonuclease activity"/>
    <property type="evidence" value="ECO:0007669"/>
    <property type="project" value="InterPro"/>
</dbReference>
<evidence type="ECO:0000313" key="3">
    <source>
        <dbReference type="Proteomes" id="UP000248557"/>
    </source>
</evidence>
<dbReference type="PANTHER" id="PTHR42188">
    <property type="entry name" value="23S RRNA-SPECIFIC ENDONUCLEASE VAPC20"/>
    <property type="match status" value="1"/>
</dbReference>
<gene>
    <name evidence="2" type="ORF">CA615_03600</name>
</gene>
<feature type="domain" description="PIN" evidence="1">
    <location>
        <begin position="2"/>
        <end position="130"/>
    </location>
</feature>
<dbReference type="InterPro" id="IPR039018">
    <property type="entry name" value="VapC20-like"/>
</dbReference>
<dbReference type="Proteomes" id="UP000248557">
    <property type="component" value="Unassembled WGS sequence"/>
</dbReference>
<sequence>MKKYFLDTSFIMALILDSDSNYKKAIKLEYILNEECYINNNVLNEVLTLTGRKLNIDSAREVYYSLIDTFNVLNEYEIVNYTSETFKIFETYIGVNSNKTKLSFTDSSIILTMKAFNIDTLVSFDEEFKRIKEINLIQE</sequence>
<dbReference type="InterPro" id="IPR029060">
    <property type="entry name" value="PIN-like_dom_sf"/>
</dbReference>
<protein>
    <submittedName>
        <fullName evidence="2">Toxin PIN</fullName>
    </submittedName>
</protein>